<dbReference type="PANTHER" id="PTHR42793:SF1">
    <property type="entry name" value="PEPTIDYL-LYSINE N-ACETYLTRANSFERASE PATZ"/>
    <property type="match status" value="1"/>
</dbReference>
<dbReference type="EMBL" id="FONX01000006">
    <property type="protein sequence ID" value="SFE85744.1"/>
    <property type="molecule type" value="Genomic_DNA"/>
</dbReference>
<dbReference type="Pfam" id="PF13607">
    <property type="entry name" value="Succ_CoA_lig"/>
    <property type="match status" value="1"/>
</dbReference>
<gene>
    <name evidence="3" type="ORF">SAMN04489711_106111</name>
</gene>
<dbReference type="SMART" id="SM00881">
    <property type="entry name" value="CoA_binding"/>
    <property type="match status" value="1"/>
</dbReference>
<organism evidence="3 4">
    <name type="scientific">Paracidovorax wautersii</name>
    <dbReference type="NCBI Taxonomy" id="1177982"/>
    <lineage>
        <taxon>Bacteria</taxon>
        <taxon>Pseudomonadati</taxon>
        <taxon>Pseudomonadota</taxon>
        <taxon>Betaproteobacteria</taxon>
        <taxon>Burkholderiales</taxon>
        <taxon>Comamonadaceae</taxon>
        <taxon>Paracidovorax</taxon>
    </lineage>
</organism>
<dbReference type="GO" id="GO:0046872">
    <property type="term" value="F:metal ion binding"/>
    <property type="evidence" value="ECO:0007669"/>
    <property type="project" value="InterPro"/>
</dbReference>
<dbReference type="PANTHER" id="PTHR42793">
    <property type="entry name" value="COA BINDING DOMAIN CONTAINING PROTEIN"/>
    <property type="match status" value="1"/>
</dbReference>
<dbReference type="SUPFAM" id="SSF52210">
    <property type="entry name" value="Succinyl-CoA synthetase domains"/>
    <property type="match status" value="2"/>
</dbReference>
<dbReference type="Pfam" id="PF13380">
    <property type="entry name" value="CoA_binding_2"/>
    <property type="match status" value="1"/>
</dbReference>
<keyword evidence="1" id="KW-0067">ATP-binding</keyword>
<dbReference type="Gene3D" id="3.30.1490.20">
    <property type="entry name" value="ATP-grasp fold, A domain"/>
    <property type="match status" value="1"/>
</dbReference>
<protein>
    <submittedName>
        <fullName evidence="3">Acetyltransferase</fullName>
    </submittedName>
</protein>
<evidence type="ECO:0000313" key="4">
    <source>
        <dbReference type="Proteomes" id="UP000199119"/>
    </source>
</evidence>
<dbReference type="STRING" id="1177982.SAMN04489711_106111"/>
<dbReference type="InterPro" id="IPR016102">
    <property type="entry name" value="Succinyl-CoA_synth-like"/>
</dbReference>
<dbReference type="Gene3D" id="3.40.50.261">
    <property type="entry name" value="Succinyl-CoA synthetase domains"/>
    <property type="match status" value="2"/>
</dbReference>
<keyword evidence="1" id="KW-0547">Nucleotide-binding</keyword>
<dbReference type="InterPro" id="IPR036291">
    <property type="entry name" value="NAD(P)-bd_dom_sf"/>
</dbReference>
<evidence type="ECO:0000313" key="3">
    <source>
        <dbReference type="EMBL" id="SFE85744.1"/>
    </source>
</evidence>
<dbReference type="Gene3D" id="3.30.470.20">
    <property type="entry name" value="ATP-grasp fold, B domain"/>
    <property type="match status" value="1"/>
</dbReference>
<dbReference type="InterPro" id="IPR013815">
    <property type="entry name" value="ATP_grasp_subdomain_1"/>
</dbReference>
<reference evidence="4" key="1">
    <citation type="submission" date="2016-10" db="EMBL/GenBank/DDBJ databases">
        <authorList>
            <person name="Varghese N."/>
            <person name="Submissions S."/>
        </authorList>
    </citation>
    <scope>NUCLEOTIDE SEQUENCE [LARGE SCALE GENOMIC DNA]</scope>
    <source>
        <strain evidence="4">DSM 27981</strain>
    </source>
</reference>
<dbReference type="PROSITE" id="PS50975">
    <property type="entry name" value="ATP_GRASP"/>
    <property type="match status" value="1"/>
</dbReference>
<dbReference type="SUPFAM" id="SSF51735">
    <property type="entry name" value="NAD(P)-binding Rossmann-fold domains"/>
    <property type="match status" value="1"/>
</dbReference>
<name>A0A1I2DYK2_9BURK</name>
<dbReference type="Proteomes" id="UP000199119">
    <property type="component" value="Unassembled WGS sequence"/>
</dbReference>
<evidence type="ECO:0000259" key="2">
    <source>
        <dbReference type="PROSITE" id="PS50975"/>
    </source>
</evidence>
<dbReference type="Gene3D" id="3.40.50.720">
    <property type="entry name" value="NAD(P)-binding Rossmann-like Domain"/>
    <property type="match status" value="1"/>
</dbReference>
<dbReference type="InterPro" id="IPR011761">
    <property type="entry name" value="ATP-grasp"/>
</dbReference>
<dbReference type="AlphaFoldDB" id="A0A1I2DYK2"/>
<dbReference type="GO" id="GO:0016740">
    <property type="term" value="F:transferase activity"/>
    <property type="evidence" value="ECO:0007669"/>
    <property type="project" value="UniProtKB-KW"/>
</dbReference>
<dbReference type="SUPFAM" id="SSF56059">
    <property type="entry name" value="Glutathione synthetase ATP-binding domain-like"/>
    <property type="match status" value="1"/>
</dbReference>
<dbReference type="Pfam" id="PF13549">
    <property type="entry name" value="ATP-grasp_5"/>
    <property type="match status" value="1"/>
</dbReference>
<keyword evidence="4" id="KW-1185">Reference proteome</keyword>
<sequence>MDEHVTPPDARARNLTRLLRPRSIAVVGASNDPAKAGYHALKALAGFPGTVLAVHPREARVQGHACVPGLAALPSPVDLAILAVPAPLCADLVDEAAASGIGAVWIIAGGFGETGDAGARLQERLRDTCQRTGMRLLGPNTSGFVHPAAGCVACFVPGTERLRAGRVAVVAQSGGVNLTLAMQLDRLGHGVSLAVGLGNAVDVDAADLVDWLADDDQTAAIALHLEGVSQGRRLADAIRRAVARKPVAALVAGRADVGDFARSHTGNLMGSHARTVAGLEQAGAVVVEGTEALAQAAAVLATRRLAPLARPGFGLVTGQAGPGLLIADGLRSAGIDLPVLSAGSQARIETLLPPLTYVKNPVDTGRPGASFAGVVDAVAADPRIDAVLVFALHEPDVLDPVTSLAPLAQRLDKPVLFGSLGLEDDVRPTRAALACAGLPLLESPDRLILAARALAADAQARHRAAQAVAAPPRAPAPAPAALPPGALDEHGAKDLMARFGVPVAARRLCTSREEAHSAFDALGAPVVAKIATGEILHKTEAGGVHLNLRSHAELDAALDALQAIPLRGARSYLLEAMAAPGVDLIVGGVRDPSWGPCVMVGLGGVLAEALGDTAIGHLPLARPDVDRMLDSLRGRALLDGFRHLPRCDRASIADALQGIAALMEAHPEVQEVEINPLRVYADGALALDALIVAAEAP</sequence>
<evidence type="ECO:0000256" key="1">
    <source>
        <dbReference type="PROSITE-ProRule" id="PRU00409"/>
    </source>
</evidence>
<keyword evidence="3" id="KW-0808">Transferase</keyword>
<proteinExistence type="predicted"/>
<dbReference type="InterPro" id="IPR032875">
    <property type="entry name" value="Succ_CoA_lig_flav_dom"/>
</dbReference>
<accession>A0A1I2DYK2</accession>
<dbReference type="GO" id="GO:0005524">
    <property type="term" value="F:ATP binding"/>
    <property type="evidence" value="ECO:0007669"/>
    <property type="project" value="UniProtKB-UniRule"/>
</dbReference>
<feature type="domain" description="ATP-grasp" evidence="2">
    <location>
        <begin position="493"/>
        <end position="544"/>
    </location>
</feature>
<dbReference type="OrthoDB" id="9807426at2"/>
<dbReference type="InterPro" id="IPR003781">
    <property type="entry name" value="CoA-bd"/>
</dbReference>
<dbReference type="RefSeq" id="WP_059400320.1">
    <property type="nucleotide sequence ID" value="NZ_FONX01000006.1"/>
</dbReference>